<dbReference type="AlphaFoldDB" id="A0A4Z1NM69"/>
<reference evidence="2 3" key="1">
    <citation type="submission" date="2019-04" db="EMBL/GenBank/DDBJ databases">
        <title>High contiguity whole genome sequence and gene annotation resource for two Venturia nashicola isolates.</title>
        <authorList>
            <person name="Prokchorchik M."/>
            <person name="Won K."/>
            <person name="Lee Y."/>
            <person name="Choi E.D."/>
            <person name="Segonzac C."/>
            <person name="Sohn K.H."/>
        </authorList>
    </citation>
    <scope>NUCLEOTIDE SEQUENCE [LARGE SCALE GENOMIC DNA]</scope>
    <source>
        <strain evidence="2 3">PRI2</strain>
    </source>
</reference>
<sequence length="435" mass="46979">MFSTSLSGQTSPAEFSTLESFPPVSRQTSNPISMSRQPSPLSTLTPESTSPVSTAPTSPCSTQAWAPVKTGLFYSNFPDPCGFSGLNKGLFGRDLNTTPRLPPLDVGSSPLKLKKVKSSNIPTTTKKTHKIETIAYHAPSITESPDPTPSKAHKVLGQKAGPHEALRVKEIKTVKKTSDRKSRIPSALRSLSKFGFSGVKDDDNYDAPPNRPLLATTPSPTRSEIPKISTPEGFVHVSGSGISTSQSPRSTPEPSPANTPSTVFGRRAQKPLAKPKAVTGDEQVIYTTPAVLRASDFTNKDSGKARTSKSWSKIPCSPARGESVGGEFLNTFTFPLTREIHGKKVMQDVQAMVATPQHRSMLPLAISANKPLPPLPADTTPALSSKMQQFNSIDDHMVYLESPQSTEESQSTSQRFLRVQNQQVIVSSLLEPRHQ</sequence>
<feature type="region of interest" description="Disordered" evidence="1">
    <location>
        <begin position="1"/>
        <end position="61"/>
    </location>
</feature>
<evidence type="ECO:0000313" key="3">
    <source>
        <dbReference type="Proteomes" id="UP000298493"/>
    </source>
</evidence>
<dbReference type="Proteomes" id="UP000298493">
    <property type="component" value="Unassembled WGS sequence"/>
</dbReference>
<feature type="region of interest" description="Disordered" evidence="1">
    <location>
        <begin position="195"/>
        <end position="263"/>
    </location>
</feature>
<feature type="region of interest" description="Disordered" evidence="1">
    <location>
        <begin position="138"/>
        <end position="163"/>
    </location>
</feature>
<gene>
    <name evidence="2" type="ORF">E6O75_ATG09559</name>
</gene>
<evidence type="ECO:0000256" key="1">
    <source>
        <dbReference type="SAM" id="MobiDB-lite"/>
    </source>
</evidence>
<name>A0A4Z1NM69_9PEZI</name>
<evidence type="ECO:0000313" key="2">
    <source>
        <dbReference type="EMBL" id="TID16793.1"/>
    </source>
</evidence>
<keyword evidence="3" id="KW-1185">Reference proteome</keyword>
<accession>A0A4Z1NM69</accession>
<feature type="compositionally biased region" description="Low complexity" evidence="1">
    <location>
        <begin position="38"/>
        <end position="61"/>
    </location>
</feature>
<comment type="caution">
    <text evidence="2">The sequence shown here is derived from an EMBL/GenBank/DDBJ whole genome shotgun (WGS) entry which is preliminary data.</text>
</comment>
<proteinExistence type="predicted"/>
<feature type="compositionally biased region" description="Polar residues" evidence="1">
    <location>
        <begin position="1"/>
        <end position="37"/>
    </location>
</feature>
<feature type="compositionally biased region" description="Polar residues" evidence="1">
    <location>
        <begin position="240"/>
        <end position="250"/>
    </location>
</feature>
<dbReference type="EMBL" id="SNSC02000017">
    <property type="protein sequence ID" value="TID16793.1"/>
    <property type="molecule type" value="Genomic_DNA"/>
</dbReference>
<protein>
    <submittedName>
        <fullName evidence="2">Uncharacterized protein</fullName>
    </submittedName>
</protein>
<feature type="region of interest" description="Disordered" evidence="1">
    <location>
        <begin position="300"/>
        <end position="319"/>
    </location>
</feature>
<organism evidence="2 3">
    <name type="scientific">Venturia nashicola</name>
    <dbReference type="NCBI Taxonomy" id="86259"/>
    <lineage>
        <taxon>Eukaryota</taxon>
        <taxon>Fungi</taxon>
        <taxon>Dikarya</taxon>
        <taxon>Ascomycota</taxon>
        <taxon>Pezizomycotina</taxon>
        <taxon>Dothideomycetes</taxon>
        <taxon>Pleosporomycetidae</taxon>
        <taxon>Venturiales</taxon>
        <taxon>Venturiaceae</taxon>
        <taxon>Venturia</taxon>
    </lineage>
</organism>